<dbReference type="GO" id="GO:0006508">
    <property type="term" value="P:proteolysis"/>
    <property type="evidence" value="ECO:0007669"/>
    <property type="project" value="UniProtKB-KW"/>
</dbReference>
<dbReference type="Pfam" id="PF00395">
    <property type="entry name" value="SLH"/>
    <property type="match status" value="2"/>
</dbReference>
<evidence type="ECO:0000256" key="6">
    <source>
        <dbReference type="ARBA" id="ARBA00022801"/>
    </source>
</evidence>
<evidence type="ECO:0000256" key="8">
    <source>
        <dbReference type="PIRSR" id="PIRSR615500-1"/>
    </source>
</evidence>
<feature type="active site" description="Charge relay system" evidence="8 9">
    <location>
        <position position="208"/>
    </location>
</feature>
<feature type="domain" description="SLH" evidence="13">
    <location>
        <begin position="1269"/>
        <end position="1333"/>
    </location>
</feature>
<feature type="compositionally biased region" description="Low complexity" evidence="11">
    <location>
        <begin position="1055"/>
        <end position="1076"/>
    </location>
</feature>
<organism evidence="14 15">
    <name type="scientific">Paenibacillus yonginensis</name>
    <dbReference type="NCBI Taxonomy" id="1462996"/>
    <lineage>
        <taxon>Bacteria</taxon>
        <taxon>Bacillati</taxon>
        <taxon>Bacillota</taxon>
        <taxon>Bacilli</taxon>
        <taxon>Bacillales</taxon>
        <taxon>Paenibacillaceae</taxon>
        <taxon>Paenibacillus</taxon>
    </lineage>
</organism>
<evidence type="ECO:0000256" key="9">
    <source>
        <dbReference type="PROSITE-ProRule" id="PRU01240"/>
    </source>
</evidence>
<keyword evidence="4 9" id="KW-0645">Protease</keyword>
<dbReference type="EMBL" id="CP014167">
    <property type="protein sequence ID" value="ANS75177.1"/>
    <property type="molecule type" value="Genomic_DNA"/>
</dbReference>
<dbReference type="SUPFAM" id="SSF52025">
    <property type="entry name" value="PA domain"/>
    <property type="match status" value="1"/>
</dbReference>
<dbReference type="InterPro" id="IPR022398">
    <property type="entry name" value="Peptidase_S8_His-AS"/>
</dbReference>
<dbReference type="KEGG" id="pyg:AWM70_11655"/>
<dbReference type="PROSITE" id="PS00137">
    <property type="entry name" value="SUBTILASE_HIS"/>
    <property type="match status" value="1"/>
</dbReference>
<dbReference type="InterPro" id="IPR034213">
    <property type="entry name" value="S8_Vpr-like"/>
</dbReference>
<dbReference type="InterPro" id="IPR036852">
    <property type="entry name" value="Peptidase_S8/S53_dom_sf"/>
</dbReference>
<dbReference type="InterPro" id="IPR015500">
    <property type="entry name" value="Peptidase_S8_subtilisin-rel"/>
</dbReference>
<dbReference type="Gene3D" id="3.40.50.200">
    <property type="entry name" value="Peptidase S8/S53 domain"/>
    <property type="match status" value="2"/>
</dbReference>
<dbReference type="PROSITE" id="PS51892">
    <property type="entry name" value="SUBTILASE"/>
    <property type="match status" value="1"/>
</dbReference>
<keyword evidence="7 9" id="KW-0720">Serine protease</keyword>
<dbReference type="PANTHER" id="PTHR43806">
    <property type="entry name" value="PEPTIDASE S8"/>
    <property type="match status" value="1"/>
</dbReference>
<evidence type="ECO:0000259" key="13">
    <source>
        <dbReference type="PROSITE" id="PS51272"/>
    </source>
</evidence>
<dbReference type="Pfam" id="PF02225">
    <property type="entry name" value="PA"/>
    <property type="match status" value="1"/>
</dbReference>
<evidence type="ECO:0000313" key="15">
    <source>
        <dbReference type="Proteomes" id="UP000092573"/>
    </source>
</evidence>
<dbReference type="InterPro" id="IPR050131">
    <property type="entry name" value="Peptidase_S8_subtilisin-like"/>
</dbReference>
<evidence type="ECO:0000256" key="7">
    <source>
        <dbReference type="ARBA" id="ARBA00022825"/>
    </source>
</evidence>
<evidence type="ECO:0000256" key="4">
    <source>
        <dbReference type="ARBA" id="ARBA00022670"/>
    </source>
</evidence>
<feature type="active site" description="Charge relay system" evidence="8 9">
    <location>
        <position position="595"/>
    </location>
</feature>
<reference evidence="14 15" key="1">
    <citation type="submission" date="2016-01" db="EMBL/GenBank/DDBJ databases">
        <title>Complete Genome Sequence of Paenibacillus yonginensis DCY84, a novel Plant Growth-Promoting Bacteria with Elicitation of Induced Systemic Resistance.</title>
        <authorList>
            <person name="Kim Y.J."/>
            <person name="Yang D.C."/>
            <person name="Sukweenadhi J."/>
        </authorList>
    </citation>
    <scope>NUCLEOTIDE SEQUENCE [LARGE SCALE GENOMIC DNA]</scope>
    <source>
        <strain evidence="14 15">DCY84</strain>
    </source>
</reference>
<feature type="domain" description="SLH" evidence="13">
    <location>
        <begin position="1365"/>
        <end position="1425"/>
    </location>
</feature>
<feature type="chain" id="PRO_5008527582" description="SLH domain-containing protein" evidence="12">
    <location>
        <begin position="26"/>
        <end position="1425"/>
    </location>
</feature>
<dbReference type="Gene3D" id="3.50.30.30">
    <property type="match status" value="1"/>
</dbReference>
<dbReference type="SUPFAM" id="SSF52743">
    <property type="entry name" value="Subtilisin-like"/>
    <property type="match status" value="1"/>
</dbReference>
<dbReference type="RefSeq" id="WP_068696561.1">
    <property type="nucleotide sequence ID" value="NZ_CP014167.1"/>
</dbReference>
<dbReference type="Pfam" id="PF05922">
    <property type="entry name" value="Inhibitor_I9"/>
    <property type="match status" value="1"/>
</dbReference>
<dbReference type="PANTHER" id="PTHR43806:SF65">
    <property type="entry name" value="SERINE PROTEASE APRX"/>
    <property type="match status" value="1"/>
</dbReference>
<evidence type="ECO:0000256" key="11">
    <source>
        <dbReference type="SAM" id="MobiDB-lite"/>
    </source>
</evidence>
<feature type="active site" description="Charge relay system" evidence="8 9">
    <location>
        <position position="268"/>
    </location>
</feature>
<dbReference type="InterPro" id="IPR003137">
    <property type="entry name" value="PA_domain"/>
</dbReference>
<keyword evidence="3" id="KW-0964">Secreted</keyword>
<keyword evidence="6 9" id="KW-0378">Hydrolase</keyword>
<evidence type="ECO:0000256" key="3">
    <source>
        <dbReference type="ARBA" id="ARBA00022525"/>
    </source>
</evidence>
<evidence type="ECO:0000256" key="12">
    <source>
        <dbReference type="SAM" id="SignalP"/>
    </source>
</evidence>
<evidence type="ECO:0000256" key="5">
    <source>
        <dbReference type="ARBA" id="ARBA00022729"/>
    </source>
</evidence>
<evidence type="ECO:0000256" key="1">
    <source>
        <dbReference type="ARBA" id="ARBA00011073"/>
    </source>
</evidence>
<dbReference type="PROSITE" id="PS00138">
    <property type="entry name" value="SUBTILASE_SER"/>
    <property type="match status" value="1"/>
</dbReference>
<name>A0A1B1N164_9BACL</name>
<dbReference type="InterPro" id="IPR010259">
    <property type="entry name" value="S8pro/Inhibitor_I9"/>
</dbReference>
<dbReference type="InterPro" id="IPR046450">
    <property type="entry name" value="PA_dom_sf"/>
</dbReference>
<protein>
    <recommendedName>
        <fullName evidence="13">SLH domain-containing protein</fullName>
    </recommendedName>
</protein>
<dbReference type="Proteomes" id="UP000092573">
    <property type="component" value="Chromosome"/>
</dbReference>
<feature type="signal peptide" evidence="12">
    <location>
        <begin position="1"/>
        <end position="25"/>
    </location>
</feature>
<comment type="similarity">
    <text evidence="1 9 10">Belongs to the peptidase S8 family.</text>
</comment>
<feature type="region of interest" description="Disordered" evidence="11">
    <location>
        <begin position="1042"/>
        <end position="1076"/>
    </location>
</feature>
<gene>
    <name evidence="14" type="ORF">AWM70_11655</name>
</gene>
<dbReference type="PROSITE" id="PS51272">
    <property type="entry name" value="SLH"/>
    <property type="match status" value="2"/>
</dbReference>
<dbReference type="OrthoDB" id="9798386at2"/>
<dbReference type="InterPro" id="IPR000209">
    <property type="entry name" value="Peptidase_S8/S53_dom"/>
</dbReference>
<dbReference type="InterPro" id="IPR023828">
    <property type="entry name" value="Peptidase_S8_Ser-AS"/>
</dbReference>
<evidence type="ECO:0000313" key="14">
    <source>
        <dbReference type="EMBL" id="ANS75177.1"/>
    </source>
</evidence>
<sequence length="1425" mass="152546">MRQKWLSVLTSTILSVTLLAPGVGAAPQETEVSKLSAETIAQMKTIIEQQSFSGKPYLYEGLDQIGDTESTNVIVQLTDNPLAVLKAKNKISGRSFSASSEKSALSQIKSQQEQFEDELRDQGISSDVQSSYSKVINAVSLQVTGRDLDKLVKMDNVKAIYPDLEVKLDPEQVQNTESQAERLMNAATYLGSNQLSYKGNGINIGVIDTGIDYMHPVLEDAYAGGWDFVNNDDDPYETTYQDWVKAHNADPEKYPEINSDNETYYTEHGTHVAGIIAARDQSEFNVVGIAPQAKIHAYKVLGPYGSGQSSWVIGGIERAVEDGMDIINLSLGNSLNDSNYITSIAINNAMLDGVVSVIASGNSGPDRYTVGSPGTSTFGITVGNSTLPSPVVTAQADFIETATSVTYATYTKDLMAWNIAENPSLLDGTSIPIVYAGLGYPEDFTKIEGGVKDKAVLIQRGELTFVDKIANAKQAGAKAAIIFNNVPGDIPYLLGDDFSFIPTLSLPQEAGQQLLQQLEDGPGSLEVVWSNFVKSEQPGDDINDTSSRGPVKDNLNIKPDIVAPGTNILSSVPAYGKDEPSANYDQAYARLTGTSMATPQVAGIAALVIEAARAHYPDREFSPFDIKAVLMNTALVLDPTKYDLLDQGAGRVQPIKAVETTAIAEVIDQTAYYDLGELITKTNVTGSINFGHFESTSEGDITKTIRIENLSTESKSYTVTNVVYQTVNGISSADISIDQSEFNLSDVENLAVTLHIPKGIQSSGELQGYIVIQSTDGATRLSIPYAAYFNKLQGLQGFKYINLDEAASSKGLAHYPLTSDGELGLLTGQFESYNPLAYAYIALFDGLDTDGGFDGGGHLGLIYDPVIDDFFYENITENTPVQYTWSGEYADPYTGEVYPVKDGLYTLDIYGFKNDDGSGGSFFEDTDPFIVKTKAPELDVANKATLSSGSSYTGKVKDLNIDIAPALKEGWDQDLIVKDVLNGSYSITTKNGVTVTSGSFEIGQDGSFSIPTNGIAGGYNLNLQVVDQVGLTGSKAVDLTLTANSNIPSPPSGPSPGSTPNTTTPSTSSGTESQVTLAGGTLTETTTDGKVISSIKVSDDTVTGQAESSAKEIVVDLTAADLTKYDSNKITLSAAATKGLKNSGKSLVLQTTGFALTIPASDIDSFIADSVFSIQFATSKPNADHTFSITGGGKYTNASNEFTLLASDVEYPAPLNLTFKLDNGADLQKTGIYSLSDSGKWIYESFGKLTDEKEIMASVQKPGTFTAASYDKTFADLTAHWAKEPAQVAAAHHLFTGKGSMDTFKPNDLLTQAEFKTLFDRLLGNDSDWETRSKEIGASHVLTREEVAVILAQSLDADLPAVVGSLDFKDEASISSSSLAAIQFAKEKGYLQGTGNNTFDPKGKLTRAQAAVLIYRVLQDLQKSE</sequence>
<dbReference type="STRING" id="1462996.AWM70_11655"/>
<dbReference type="InterPro" id="IPR001119">
    <property type="entry name" value="SLH_dom"/>
</dbReference>
<keyword evidence="2" id="KW-0134">Cell wall</keyword>
<dbReference type="CDD" id="cd07474">
    <property type="entry name" value="Peptidases_S8_subtilisin_Vpr-like"/>
    <property type="match status" value="1"/>
</dbReference>
<dbReference type="Pfam" id="PF00082">
    <property type="entry name" value="Peptidase_S8"/>
    <property type="match status" value="1"/>
</dbReference>
<evidence type="ECO:0000256" key="10">
    <source>
        <dbReference type="RuleBase" id="RU003355"/>
    </source>
</evidence>
<dbReference type="GO" id="GO:0004252">
    <property type="term" value="F:serine-type endopeptidase activity"/>
    <property type="evidence" value="ECO:0007669"/>
    <property type="project" value="UniProtKB-UniRule"/>
</dbReference>
<keyword evidence="5 12" id="KW-0732">Signal</keyword>
<dbReference type="InterPro" id="IPR023827">
    <property type="entry name" value="Peptidase_S8_Asp-AS"/>
</dbReference>
<evidence type="ECO:0000256" key="2">
    <source>
        <dbReference type="ARBA" id="ARBA00022512"/>
    </source>
</evidence>
<keyword evidence="15" id="KW-1185">Reference proteome</keyword>
<dbReference type="CDD" id="cd02133">
    <property type="entry name" value="PA_C5a_like"/>
    <property type="match status" value="1"/>
</dbReference>
<dbReference type="PROSITE" id="PS00136">
    <property type="entry name" value="SUBTILASE_ASP"/>
    <property type="match status" value="1"/>
</dbReference>
<dbReference type="PRINTS" id="PR00723">
    <property type="entry name" value="SUBTILISIN"/>
</dbReference>
<accession>A0A1B1N164</accession>
<proteinExistence type="inferred from homology"/>